<dbReference type="GO" id="GO:0003676">
    <property type="term" value="F:nucleic acid binding"/>
    <property type="evidence" value="ECO:0007669"/>
    <property type="project" value="UniProtKB-UniRule"/>
</dbReference>
<comment type="caution">
    <text evidence="6">The sequence shown here is derived from an EMBL/GenBank/DDBJ whole genome shotgun (WGS) entry which is preliminary data.</text>
</comment>
<dbReference type="InterPro" id="IPR001667">
    <property type="entry name" value="DDH_dom"/>
</dbReference>
<dbReference type="Gene3D" id="3.10.310.30">
    <property type="match status" value="1"/>
</dbReference>
<feature type="binding site" evidence="2">
    <location>
        <position position="448"/>
    </location>
    <ligand>
        <name>Mn(2+)</name>
        <dbReference type="ChEBI" id="CHEBI:29035"/>
        <label>1</label>
    </ligand>
</feature>
<evidence type="ECO:0000259" key="5">
    <source>
        <dbReference type="Pfam" id="PF02272"/>
    </source>
</evidence>
<dbReference type="EC" id="3.1.4.-" evidence="1"/>
<gene>
    <name evidence="6" type="ORF">BACPEC_03246</name>
</gene>
<dbReference type="eggNOG" id="COG3887">
    <property type="taxonomic scope" value="Bacteria"/>
</dbReference>
<keyword evidence="2" id="KW-0479">Metal-binding</keyword>
<name>B7AWZ6_9FIRM</name>
<comment type="catalytic activity">
    <reaction evidence="1">
        <text>3',3'-c-di-AMP + H2O = 5'-O-phosphonoadenylyl-(3'-&gt;5')-adenosine + H(+)</text>
        <dbReference type="Rhea" id="RHEA:54420"/>
        <dbReference type="ChEBI" id="CHEBI:15377"/>
        <dbReference type="ChEBI" id="CHEBI:15378"/>
        <dbReference type="ChEBI" id="CHEBI:71500"/>
        <dbReference type="ChEBI" id="CHEBI:138171"/>
    </reaction>
</comment>
<dbReference type="GO" id="GO:0106409">
    <property type="term" value="F:cyclic-di-AMP phosphodiesterase activity"/>
    <property type="evidence" value="ECO:0007669"/>
    <property type="project" value="RHEA"/>
</dbReference>
<dbReference type="GO" id="GO:0046872">
    <property type="term" value="F:metal ion binding"/>
    <property type="evidence" value="ECO:0007669"/>
    <property type="project" value="UniProtKB-KW"/>
</dbReference>
<dbReference type="EMBL" id="ABVQ01000037">
    <property type="protein sequence ID" value="EEC56737.1"/>
    <property type="molecule type" value="Genomic_DNA"/>
</dbReference>
<dbReference type="Pfam" id="PF02272">
    <property type="entry name" value="DHHA1"/>
    <property type="match status" value="1"/>
</dbReference>
<dbReference type="InterPro" id="IPR051319">
    <property type="entry name" value="Oligoribo/pAp-PDE_c-di-AMP_PDE"/>
</dbReference>
<dbReference type="Proteomes" id="UP000003136">
    <property type="component" value="Unassembled WGS sequence"/>
</dbReference>
<dbReference type="GO" id="GO:0016787">
    <property type="term" value="F:hydrolase activity"/>
    <property type="evidence" value="ECO:0007669"/>
    <property type="project" value="UniProtKB-UniRule"/>
</dbReference>
<dbReference type="STRING" id="483218.BACPEC_03246"/>
<dbReference type="Gene3D" id="3.30.450.20">
    <property type="entry name" value="PAS domain"/>
    <property type="match status" value="1"/>
</dbReference>
<comment type="function">
    <text evidence="1">Has phosphodiesterase (PDE) activity against cyclic-di-AMP (c-di-AMP).</text>
</comment>
<dbReference type="InterPro" id="IPR038763">
    <property type="entry name" value="DHH_sf"/>
</dbReference>
<dbReference type="PANTHER" id="PTHR47618">
    <property type="entry name" value="BIFUNCTIONAL OLIGORIBONUCLEASE AND PAP PHOSPHATASE NRNA"/>
    <property type="match status" value="1"/>
</dbReference>
<dbReference type="Pfam" id="PF01368">
    <property type="entry name" value="DHH"/>
    <property type="match status" value="1"/>
</dbReference>
<dbReference type="PANTHER" id="PTHR47618:SF2">
    <property type="entry name" value="CYCLIC-DI-AMP PHOSPHODIESTERASE GDPP"/>
    <property type="match status" value="1"/>
</dbReference>
<proteinExistence type="inferred from homology"/>
<accession>B7AWZ6</accession>
<evidence type="ECO:0000256" key="1">
    <source>
        <dbReference type="PIRNR" id="PIRNR026583"/>
    </source>
</evidence>
<keyword evidence="7" id="KW-1185">Reference proteome</keyword>
<dbReference type="Gene3D" id="3.90.1640.10">
    <property type="entry name" value="inorganic pyrophosphatase (n-terminal core)"/>
    <property type="match status" value="1"/>
</dbReference>
<keyword evidence="1 3" id="KW-0472">Membrane</keyword>
<keyword evidence="3" id="KW-1133">Transmembrane helix</keyword>
<keyword evidence="1" id="KW-0378">Hydrolase</keyword>
<feature type="domain" description="DHHA1" evidence="5">
    <location>
        <begin position="602"/>
        <end position="677"/>
    </location>
</feature>
<feature type="transmembrane region" description="Helical" evidence="3">
    <location>
        <begin position="20"/>
        <end position="40"/>
    </location>
</feature>
<evidence type="ECO:0000259" key="4">
    <source>
        <dbReference type="Pfam" id="PF01368"/>
    </source>
</evidence>
<keyword evidence="2" id="KW-0464">Manganese</keyword>
<sequence length="684" mass="76865">MFKKKNGAGIRTTGALQSFFIWPLLAGLMMVVLNVTIYFISVPAGTVMSAFVAVYAIILALMWFYYKPSIVRQMVNFAEDYAQVQHRLMEELATPYALLDDSGRIMWMNKAMRQVTGREKDFHKSITTVFKDISREMFPKSEQTCVRHITYNEHDYQIEINKVSIDFSIDKSEILDGEDAALLSMYMFDETQINRYRKQIHDEGFVAGLIYIDNYDEAFEGIEDARCSLFLGLIDKRVNKYFSPGAAIVRKLEKDKYLAVFTYSYLEKLIADKFSILNDIKSINIGNEKTITLSIGIGTGAADYSKNFEIARAAMDLALGRGGDQTVLKEGDKVTYFGGKSQLAEKNDRVKIRVKAQALMRVMENNDEFFIMGHKLPDIDSFGSAIGIYLMARKMKKNAHIVISEVTATVEPFMTRFTSNDDYPEDMFYTGQDALERVSPSTVLIVVDVNRPQITDCPELLNICRTKIVFDHHRQTSDPIADTFMSYVDSSASSASEMVAEMLTYVNEGTKLRGIEADALYAGIVIDTDGFNSKSGPRTFEVAAYLRRNGADVSRVRKLLRNDMNEYKAVAAAVSRAEVYRDSYAISVFEGDGLKSPTIGGAQAANELLDIRGIKASFVITKYEDKIYISARSIDEVNVQLIMEKLGGGGHMTVAGAQFKDKTINNVILELKETIDEMIVNDEL</sequence>
<comment type="cofactor">
    <cofactor evidence="2">
        <name>Mn(2+)</name>
        <dbReference type="ChEBI" id="CHEBI:29035"/>
    </cofactor>
    <text evidence="2">For phosphodiesterase activity, probably binds 2 Mn(2+) per subunit.</text>
</comment>
<feature type="binding site" evidence="2">
    <location>
        <position position="378"/>
    </location>
    <ligand>
        <name>Mn(2+)</name>
        <dbReference type="ChEBI" id="CHEBI:29035"/>
        <label>1</label>
    </ligand>
</feature>
<organism evidence="6 7">
    <name type="scientific">[Bacteroides] pectinophilus ATCC 43243</name>
    <dbReference type="NCBI Taxonomy" id="483218"/>
    <lineage>
        <taxon>Bacteria</taxon>
        <taxon>Bacillati</taxon>
        <taxon>Bacillota</taxon>
        <taxon>Clostridia</taxon>
        <taxon>Eubacteriales</taxon>
    </lineage>
</organism>
<reference evidence="6 7" key="1">
    <citation type="submission" date="2008-11" db="EMBL/GenBank/DDBJ databases">
        <title>Draft genome sequence of Bacteroides pectinophilus (ATCC 43243).</title>
        <authorList>
            <person name="Sudarsanam P."/>
            <person name="Ley R."/>
            <person name="Guruge J."/>
            <person name="Turnbaugh P.J."/>
            <person name="Mahowald M."/>
            <person name="Liep D."/>
            <person name="Gordon J."/>
        </authorList>
    </citation>
    <scope>NUCLEOTIDE SEQUENCE [LARGE SCALE GENOMIC DNA]</scope>
    <source>
        <strain evidence="6 7">ATCC 43243</strain>
    </source>
</reference>
<evidence type="ECO:0000313" key="6">
    <source>
        <dbReference type="EMBL" id="EEC56737.1"/>
    </source>
</evidence>
<dbReference type="PIRSF" id="PIRSF026583">
    <property type="entry name" value="YybT"/>
    <property type="match status" value="1"/>
</dbReference>
<feature type="transmembrane region" description="Helical" evidence="3">
    <location>
        <begin position="46"/>
        <end position="66"/>
    </location>
</feature>
<feature type="binding site" evidence="2">
    <location>
        <position position="527"/>
    </location>
    <ligand>
        <name>Mn(2+)</name>
        <dbReference type="ChEBI" id="CHEBI:29035"/>
        <label>2</label>
    </ligand>
</feature>
<keyword evidence="1" id="KW-1003">Cell membrane</keyword>
<feature type="binding site" evidence="2">
    <location>
        <position position="448"/>
    </location>
    <ligand>
        <name>Mn(2+)</name>
        <dbReference type="ChEBI" id="CHEBI:29035"/>
        <label>2</label>
    </ligand>
</feature>
<feature type="binding site" evidence="2">
    <location>
        <position position="472"/>
    </location>
    <ligand>
        <name>Mn(2+)</name>
        <dbReference type="ChEBI" id="CHEBI:29035"/>
        <label>2</label>
    </ligand>
</feature>
<comment type="similarity">
    <text evidence="1">Belongs to the GdpP/PdeA phosphodiesterase family.</text>
</comment>
<dbReference type="Pfam" id="PF24898">
    <property type="entry name" value="GGDEF_GdpP"/>
    <property type="match status" value="1"/>
</dbReference>
<protein>
    <recommendedName>
        <fullName evidence="1">Cyclic-di-AMP phosphodiesterase</fullName>
        <ecNumber evidence="1">3.1.4.-</ecNumber>
    </recommendedName>
</protein>
<feature type="binding site" evidence="2">
    <location>
        <position position="374"/>
    </location>
    <ligand>
        <name>Mn(2+)</name>
        <dbReference type="ChEBI" id="CHEBI:29035"/>
        <label>1</label>
    </ligand>
</feature>
<evidence type="ECO:0000256" key="3">
    <source>
        <dbReference type="SAM" id="Phobius"/>
    </source>
</evidence>
<dbReference type="SUPFAM" id="SSF64182">
    <property type="entry name" value="DHH phosphoesterases"/>
    <property type="match status" value="1"/>
</dbReference>
<comment type="subcellular location">
    <subcellularLocation>
        <location evidence="1">Cell membrane</location>
    </subcellularLocation>
</comment>
<dbReference type="GO" id="GO:0005886">
    <property type="term" value="C:plasma membrane"/>
    <property type="evidence" value="ECO:0007669"/>
    <property type="project" value="UniProtKB-SubCell"/>
</dbReference>
<dbReference type="InterPro" id="IPR003156">
    <property type="entry name" value="DHHA1_dom"/>
</dbReference>
<feature type="domain" description="DDH" evidence="4">
    <location>
        <begin position="369"/>
        <end position="524"/>
    </location>
</feature>
<dbReference type="AlphaFoldDB" id="B7AWZ6"/>
<reference evidence="6 7" key="2">
    <citation type="submission" date="2008-11" db="EMBL/GenBank/DDBJ databases">
        <authorList>
            <person name="Fulton L."/>
            <person name="Clifton S."/>
            <person name="Fulton B."/>
            <person name="Xu J."/>
            <person name="Minx P."/>
            <person name="Pepin K.H."/>
            <person name="Johnson M."/>
            <person name="Bhonagiri V."/>
            <person name="Nash W.E."/>
            <person name="Mardis E.R."/>
            <person name="Wilson R.K."/>
        </authorList>
    </citation>
    <scope>NUCLEOTIDE SEQUENCE [LARGE SCALE GENOMIC DNA]</scope>
    <source>
        <strain evidence="6 7">ATCC 43243</strain>
    </source>
</reference>
<keyword evidence="3" id="KW-0812">Transmembrane</keyword>
<dbReference type="InterPro" id="IPR014528">
    <property type="entry name" value="GdpP/PdeA"/>
</dbReference>
<dbReference type="HOGENOM" id="CLU_018278_0_0_9"/>
<evidence type="ECO:0000256" key="2">
    <source>
        <dbReference type="PIRSR" id="PIRSR026583-50"/>
    </source>
</evidence>
<feature type="binding site" evidence="2">
    <location>
        <position position="380"/>
    </location>
    <ligand>
        <name>Mn(2+)</name>
        <dbReference type="ChEBI" id="CHEBI:29035"/>
        <label>2</label>
    </ligand>
</feature>
<evidence type="ECO:0000313" key="7">
    <source>
        <dbReference type="Proteomes" id="UP000003136"/>
    </source>
</evidence>